<organism evidence="1 2">
    <name type="scientific">Rhizophagus irregularis</name>
    <dbReference type="NCBI Taxonomy" id="588596"/>
    <lineage>
        <taxon>Eukaryota</taxon>
        <taxon>Fungi</taxon>
        <taxon>Fungi incertae sedis</taxon>
        <taxon>Mucoromycota</taxon>
        <taxon>Glomeromycotina</taxon>
        <taxon>Glomeromycetes</taxon>
        <taxon>Glomerales</taxon>
        <taxon>Glomeraceae</taxon>
        <taxon>Rhizophagus</taxon>
    </lineage>
</organism>
<gene>
    <name evidence="1" type="ORF">RhiirA4_470810</name>
</gene>
<reference evidence="1 2" key="1">
    <citation type="submission" date="2015-10" db="EMBL/GenBank/DDBJ databases">
        <title>Genome analyses suggest a sexual origin of heterokaryosis in a supposedly ancient asexual fungus.</title>
        <authorList>
            <person name="Ropars J."/>
            <person name="Sedzielewska K."/>
            <person name="Noel J."/>
            <person name="Charron P."/>
            <person name="Farinelli L."/>
            <person name="Marton T."/>
            <person name="Kruger M."/>
            <person name="Pelin A."/>
            <person name="Brachmann A."/>
            <person name="Corradi N."/>
        </authorList>
    </citation>
    <scope>NUCLEOTIDE SEQUENCE [LARGE SCALE GENOMIC DNA]</scope>
    <source>
        <strain evidence="1 2">A4</strain>
    </source>
</reference>
<accession>A0A2I1H1Y8</accession>
<keyword evidence="2" id="KW-1185">Reference proteome</keyword>
<evidence type="ECO:0000313" key="1">
    <source>
        <dbReference type="EMBL" id="PKY52903.1"/>
    </source>
</evidence>
<proteinExistence type="predicted"/>
<sequence>MPRFPVKFNRLGQKLMHLPMTDYIKNLHANIPTTQTTTQTNFDDNLSFNEHYFANHAVGDYTHVTSPRQRVDFNNNISQQILERETRPDLYSGNTNSFNENIAMKTQGVSVTNNQTNFNSLHHQNCIEQQVVLNNFPQYYIPESKEILKISDNSSFNGRY</sequence>
<dbReference type="AlphaFoldDB" id="A0A2I1H1Y8"/>
<protein>
    <submittedName>
        <fullName evidence="1">Uncharacterized protein</fullName>
    </submittedName>
</protein>
<name>A0A2I1H1Y8_9GLOM</name>
<dbReference type="Proteomes" id="UP000234323">
    <property type="component" value="Unassembled WGS sequence"/>
</dbReference>
<comment type="caution">
    <text evidence="1">The sequence shown here is derived from an EMBL/GenBank/DDBJ whole genome shotgun (WGS) entry which is preliminary data.</text>
</comment>
<evidence type="ECO:0000313" key="2">
    <source>
        <dbReference type="Proteomes" id="UP000234323"/>
    </source>
</evidence>
<dbReference type="EMBL" id="LLXI01001288">
    <property type="protein sequence ID" value="PKY52903.1"/>
    <property type="molecule type" value="Genomic_DNA"/>
</dbReference>